<protein>
    <submittedName>
        <fullName evidence="2">Uncharacterized protein</fullName>
    </submittedName>
</protein>
<feature type="compositionally biased region" description="Basic and acidic residues" evidence="1">
    <location>
        <begin position="71"/>
        <end position="80"/>
    </location>
</feature>
<feature type="non-terminal residue" evidence="2">
    <location>
        <position position="120"/>
    </location>
</feature>
<feature type="region of interest" description="Disordered" evidence="1">
    <location>
        <begin position="1"/>
        <end position="25"/>
    </location>
</feature>
<comment type="caution">
    <text evidence="2">The sequence shown here is derived from an EMBL/GenBank/DDBJ whole genome shotgun (WGS) entry which is preliminary data.</text>
</comment>
<gene>
    <name evidence="2" type="ORF">BaRGS_00001533</name>
</gene>
<dbReference type="AlphaFoldDB" id="A0ABD0M7W8"/>
<evidence type="ECO:0000313" key="2">
    <source>
        <dbReference type="EMBL" id="KAK7507598.1"/>
    </source>
</evidence>
<evidence type="ECO:0000256" key="1">
    <source>
        <dbReference type="SAM" id="MobiDB-lite"/>
    </source>
</evidence>
<accession>A0ABD0M7W8</accession>
<name>A0ABD0M7W8_9CAEN</name>
<organism evidence="2 3">
    <name type="scientific">Batillaria attramentaria</name>
    <dbReference type="NCBI Taxonomy" id="370345"/>
    <lineage>
        <taxon>Eukaryota</taxon>
        <taxon>Metazoa</taxon>
        <taxon>Spiralia</taxon>
        <taxon>Lophotrochozoa</taxon>
        <taxon>Mollusca</taxon>
        <taxon>Gastropoda</taxon>
        <taxon>Caenogastropoda</taxon>
        <taxon>Sorbeoconcha</taxon>
        <taxon>Cerithioidea</taxon>
        <taxon>Batillariidae</taxon>
        <taxon>Batillaria</taxon>
    </lineage>
</organism>
<evidence type="ECO:0000313" key="3">
    <source>
        <dbReference type="Proteomes" id="UP001519460"/>
    </source>
</evidence>
<feature type="region of interest" description="Disordered" evidence="1">
    <location>
        <begin position="62"/>
        <end position="91"/>
    </location>
</feature>
<proteinExistence type="predicted"/>
<sequence length="120" mass="12969">MTRHFGSKTRASDGENGQVFHTKSAFSRDRANQILPSDSDCHTSKSVFAVTCSVVPLLTLASPQPLSPHTETPKKSEKPSHCAGASGTTDWDHRGLHVKLVQHNMHARTLPAVCIVSARA</sequence>
<dbReference type="Proteomes" id="UP001519460">
    <property type="component" value="Unassembled WGS sequence"/>
</dbReference>
<keyword evidence="3" id="KW-1185">Reference proteome</keyword>
<reference evidence="2 3" key="1">
    <citation type="journal article" date="2023" name="Sci. Data">
        <title>Genome assembly of the Korean intertidal mud-creeper Batillaria attramentaria.</title>
        <authorList>
            <person name="Patra A.K."/>
            <person name="Ho P.T."/>
            <person name="Jun S."/>
            <person name="Lee S.J."/>
            <person name="Kim Y."/>
            <person name="Won Y.J."/>
        </authorList>
    </citation>
    <scope>NUCLEOTIDE SEQUENCE [LARGE SCALE GENOMIC DNA]</scope>
    <source>
        <strain evidence="2">Wonlab-2016</strain>
    </source>
</reference>
<dbReference type="EMBL" id="JACVVK020000004">
    <property type="protein sequence ID" value="KAK7507598.1"/>
    <property type="molecule type" value="Genomic_DNA"/>
</dbReference>